<dbReference type="Pfam" id="PF12951">
    <property type="entry name" value="PATR"/>
    <property type="match status" value="1"/>
</dbReference>
<proteinExistence type="predicted"/>
<comment type="caution">
    <text evidence="3">The sequence shown here is derived from an EMBL/GenBank/DDBJ whole genome shotgun (WGS) entry which is preliminary data.</text>
</comment>
<feature type="signal peptide" evidence="2">
    <location>
        <begin position="1"/>
        <end position="17"/>
    </location>
</feature>
<keyword evidence="1 2" id="KW-0732">Signal</keyword>
<dbReference type="Gene3D" id="3.40.1350.20">
    <property type="match status" value="1"/>
</dbReference>
<sequence>MKRILLLLTLFSFTGYAQQSVFWRAEAANGNWENGNCNEIGTANSQWFYGGFGGNSSRNRPDCFDGSTTRHNVTIGNNVFTTMSVNTAFWGLRALTLSSGASSTRTLNSSPDDNTRGLSFTSGLYNESNTTHNFNVRIGVDAAFVYLKATGSSAVNNFNREIFVNSNTVVFQGAGNNNVTATISGSGGKLTKEDSGTTTLSGNLTYTGATTVTGGSLIIQKSGYTATITTSGISVSFSPAPAAGNYSVLPGALISNASLSTSGLGAGQTATFNAATGVLTVNNTPTVSLVSNDADNTFCAGTSVTFTATASNVGGGSVNYNFKVAGSSVQSGASNAFTTTALTNGQAVTVDITITGGSFLSTNTASSNSISNTVIANSTPTVSLASNDADNTFCAGTSVTFTATAGSLAGGTASYNFKVNGSSVQNGASNTYTTSGLTSGQSVSVDITVSGGTCLTTNTASSNSISNTVVANVTWYRDFDGDGFGDLATTTSNCTQPV</sequence>
<organism evidence="3 4">
    <name type="scientific">Flavobacterium sedimenticola</name>
    <dbReference type="NCBI Taxonomy" id="3043286"/>
    <lineage>
        <taxon>Bacteria</taxon>
        <taxon>Pseudomonadati</taxon>
        <taxon>Bacteroidota</taxon>
        <taxon>Flavobacteriia</taxon>
        <taxon>Flavobacteriales</taxon>
        <taxon>Flavobacteriaceae</taxon>
        <taxon>Flavobacterium</taxon>
    </lineage>
</organism>
<dbReference type="RefSeq" id="WP_283240173.1">
    <property type="nucleotide sequence ID" value="NZ_JASGBP010000013.1"/>
</dbReference>
<dbReference type="Proteomes" id="UP001230035">
    <property type="component" value="Unassembled WGS sequence"/>
</dbReference>
<gene>
    <name evidence="3" type="ORF">QHT84_13865</name>
</gene>
<evidence type="ECO:0000313" key="3">
    <source>
        <dbReference type="EMBL" id="MDI9258507.1"/>
    </source>
</evidence>
<feature type="chain" id="PRO_5046390636" description="Ig-like domain-containing protein" evidence="2">
    <location>
        <begin position="18"/>
        <end position="498"/>
    </location>
</feature>
<accession>A0ABT6XTS7</accession>
<evidence type="ECO:0000256" key="1">
    <source>
        <dbReference type="ARBA" id="ARBA00022729"/>
    </source>
</evidence>
<feature type="non-terminal residue" evidence="3">
    <location>
        <position position="498"/>
    </location>
</feature>
<evidence type="ECO:0008006" key="5">
    <source>
        <dbReference type="Google" id="ProtNLM"/>
    </source>
</evidence>
<dbReference type="NCBIfam" id="TIGR02601">
    <property type="entry name" value="autotrns_rpt"/>
    <property type="match status" value="1"/>
</dbReference>
<reference evidence="3 4" key="1">
    <citation type="submission" date="2023-05" db="EMBL/GenBank/DDBJ databases">
        <title>Flavobacterium sedimenti sp. nov., isolated from the sediment.</title>
        <authorList>
            <person name="Wu N."/>
        </authorList>
    </citation>
    <scope>NUCLEOTIDE SEQUENCE [LARGE SCALE GENOMIC DNA]</scope>
    <source>
        <strain evidence="3 4">YZ-48</strain>
    </source>
</reference>
<protein>
    <recommendedName>
        <fullName evidence="5">Ig-like domain-containing protein</fullName>
    </recommendedName>
</protein>
<evidence type="ECO:0000256" key="2">
    <source>
        <dbReference type="SAM" id="SignalP"/>
    </source>
</evidence>
<dbReference type="InterPro" id="IPR013425">
    <property type="entry name" value="Autotrns_rpt"/>
</dbReference>
<name>A0ABT6XTS7_9FLAO</name>
<keyword evidence="4" id="KW-1185">Reference proteome</keyword>
<dbReference type="EMBL" id="JASGBP010000013">
    <property type="protein sequence ID" value="MDI9258507.1"/>
    <property type="molecule type" value="Genomic_DNA"/>
</dbReference>
<evidence type="ECO:0000313" key="4">
    <source>
        <dbReference type="Proteomes" id="UP001230035"/>
    </source>
</evidence>